<gene>
    <name evidence="1" type="ordered locus">MXAN_0487</name>
</gene>
<keyword evidence="2" id="KW-1185">Reference proteome</keyword>
<dbReference type="KEGG" id="mxa:MXAN_0487"/>
<protein>
    <submittedName>
        <fullName evidence="1">Uncharacterized protein</fullName>
    </submittedName>
</protein>
<organism evidence="1 2">
    <name type="scientific">Myxococcus xanthus (strain DK1622)</name>
    <dbReference type="NCBI Taxonomy" id="246197"/>
    <lineage>
        <taxon>Bacteria</taxon>
        <taxon>Pseudomonadati</taxon>
        <taxon>Myxococcota</taxon>
        <taxon>Myxococcia</taxon>
        <taxon>Myxococcales</taxon>
        <taxon>Cystobacterineae</taxon>
        <taxon>Myxococcaceae</taxon>
        <taxon>Myxococcus</taxon>
    </lineage>
</organism>
<dbReference type="HOGENOM" id="CLU_3273142_0_0_7"/>
<dbReference type="EMBL" id="CP000113">
    <property type="protein sequence ID" value="ABF92043.1"/>
    <property type="molecule type" value="Genomic_DNA"/>
</dbReference>
<evidence type="ECO:0000313" key="1">
    <source>
        <dbReference type="EMBL" id="ABF92043.1"/>
    </source>
</evidence>
<dbReference type="EnsemblBacteria" id="ABF92043">
    <property type="protein sequence ID" value="ABF92043"/>
    <property type="gene ID" value="MXAN_0487"/>
</dbReference>
<accession>Q1DF16</accession>
<dbReference type="AlphaFoldDB" id="Q1DF16"/>
<evidence type="ECO:0000313" key="2">
    <source>
        <dbReference type="Proteomes" id="UP000002402"/>
    </source>
</evidence>
<name>Q1DF16_MYXXD</name>
<sequence length="41" mass="4579">MMKEERLRPLVVRCSELLHRHPVFLEVLGFISGDDSGSGPA</sequence>
<proteinExistence type="predicted"/>
<reference evidence="1 2" key="1">
    <citation type="journal article" date="2006" name="Proc. Natl. Acad. Sci. U.S.A.">
        <title>Evolution of sensory complexity recorded in a myxobacterial genome.</title>
        <authorList>
            <person name="Goldman B.S."/>
            <person name="Nierman W.C."/>
            <person name="Kaiser D."/>
            <person name="Slater S.C."/>
            <person name="Durkin A.S."/>
            <person name="Eisen J.A."/>
            <person name="Ronning C.M."/>
            <person name="Barbazuk W.B."/>
            <person name="Blanchard M."/>
            <person name="Field C."/>
            <person name="Halling C."/>
            <person name="Hinkle G."/>
            <person name="Iartchuk O."/>
            <person name="Kim H.S."/>
            <person name="Mackenzie C."/>
            <person name="Madupu R."/>
            <person name="Miller N."/>
            <person name="Shvartsbeyn A."/>
            <person name="Sullivan S.A."/>
            <person name="Vaudin M."/>
            <person name="Wiegand R."/>
            <person name="Kaplan H.B."/>
        </authorList>
    </citation>
    <scope>NUCLEOTIDE SEQUENCE [LARGE SCALE GENOMIC DNA]</scope>
    <source>
        <strain evidence="2">DK1622</strain>
    </source>
</reference>
<dbReference type="Proteomes" id="UP000002402">
    <property type="component" value="Chromosome"/>
</dbReference>